<organism evidence="2">
    <name type="scientific">Prymnesium polylepis</name>
    <dbReference type="NCBI Taxonomy" id="72548"/>
    <lineage>
        <taxon>Eukaryota</taxon>
        <taxon>Haptista</taxon>
        <taxon>Haptophyta</taxon>
        <taxon>Prymnesiophyceae</taxon>
        <taxon>Prymnesiales</taxon>
        <taxon>Prymnesiaceae</taxon>
        <taxon>Prymnesium</taxon>
    </lineage>
</organism>
<name>A0A7S4NJ16_9EUKA</name>
<feature type="compositionally biased region" description="Low complexity" evidence="1">
    <location>
        <begin position="165"/>
        <end position="177"/>
    </location>
</feature>
<sequence>MAMQMWWVAALATRTPPRPQPDADATALDEAQFVIVACKVRKALQPRWDAQWDPRTAISVASRDWLDHEHQLKLQQPRGRPAAAMRRAAFFAWLARTVVDARAASADDMDGLKQGMQKLFGALTTCDPPYRFAWKEDHEFEAGCGLPAPEACRRLSSRVASLASKSQAQAAASPEAHQGQRGDPIAAPHSYMDPSLSYSPLVRPGAVAPSSPRTRLLHAIEDARRKSIAANHDIGASVWVPSVMHLNSPGRPM</sequence>
<evidence type="ECO:0000313" key="2">
    <source>
        <dbReference type="EMBL" id="CAE2289447.1"/>
    </source>
</evidence>
<proteinExistence type="predicted"/>
<dbReference type="EMBL" id="HBKO01040867">
    <property type="protein sequence ID" value="CAE2289447.1"/>
    <property type="molecule type" value="Transcribed_RNA"/>
</dbReference>
<accession>A0A7S4NJ16</accession>
<dbReference type="AlphaFoldDB" id="A0A7S4NJ16"/>
<evidence type="ECO:0000256" key="1">
    <source>
        <dbReference type="SAM" id="MobiDB-lite"/>
    </source>
</evidence>
<gene>
    <name evidence="2" type="ORF">CPOL0286_LOCUS18765</name>
</gene>
<feature type="region of interest" description="Disordered" evidence="1">
    <location>
        <begin position="165"/>
        <end position="190"/>
    </location>
</feature>
<protein>
    <submittedName>
        <fullName evidence="2">Uncharacterized protein</fullName>
    </submittedName>
</protein>
<reference evidence="2" key="1">
    <citation type="submission" date="2021-01" db="EMBL/GenBank/DDBJ databases">
        <authorList>
            <person name="Corre E."/>
            <person name="Pelletier E."/>
            <person name="Niang G."/>
            <person name="Scheremetjew M."/>
            <person name="Finn R."/>
            <person name="Kale V."/>
            <person name="Holt S."/>
            <person name="Cochrane G."/>
            <person name="Meng A."/>
            <person name="Brown T."/>
            <person name="Cohen L."/>
        </authorList>
    </citation>
    <scope>NUCLEOTIDE SEQUENCE</scope>
    <source>
        <strain evidence="2">UIO037</strain>
    </source>
</reference>